<dbReference type="Pfam" id="PF00150">
    <property type="entry name" value="Cellulase"/>
    <property type="match status" value="1"/>
</dbReference>
<dbReference type="PANTHER" id="PTHR12631">
    <property type="entry name" value="ALPHA-L-IDURONIDASE"/>
    <property type="match status" value="1"/>
</dbReference>
<dbReference type="GO" id="GO:0000272">
    <property type="term" value="P:polysaccharide catabolic process"/>
    <property type="evidence" value="ECO:0007669"/>
    <property type="project" value="InterPro"/>
</dbReference>
<dbReference type="InterPro" id="IPR051923">
    <property type="entry name" value="Glycosyl_Hydrolase_39"/>
</dbReference>
<evidence type="ECO:0000256" key="1">
    <source>
        <dbReference type="ARBA" id="ARBA00022801"/>
    </source>
</evidence>
<evidence type="ECO:0000256" key="3">
    <source>
        <dbReference type="RuleBase" id="RU361153"/>
    </source>
</evidence>
<comment type="caution">
    <text evidence="5">The sequence shown here is derived from an EMBL/GenBank/DDBJ whole genome shotgun (WGS) entry which is preliminary data.</text>
</comment>
<dbReference type="OrthoDB" id="7252792at2"/>
<evidence type="ECO:0000313" key="5">
    <source>
        <dbReference type="EMBL" id="PDV98518.1"/>
    </source>
</evidence>
<dbReference type="Gene3D" id="3.20.20.80">
    <property type="entry name" value="Glycosidases"/>
    <property type="match status" value="1"/>
</dbReference>
<dbReference type="EMBL" id="LYXE01000096">
    <property type="protein sequence ID" value="PDV98518.1"/>
    <property type="molecule type" value="Genomic_DNA"/>
</dbReference>
<dbReference type="Proteomes" id="UP000220922">
    <property type="component" value="Unassembled WGS sequence"/>
</dbReference>
<comment type="similarity">
    <text evidence="3">Belongs to the glycosyl hydrolase 5 (cellulase A) family.</text>
</comment>
<dbReference type="RefSeq" id="WP_097653460.1">
    <property type="nucleotide sequence ID" value="NZ_LYXE01000096.1"/>
</dbReference>
<name>A0A2H3L8A7_9CHLR</name>
<dbReference type="InterPro" id="IPR017853">
    <property type="entry name" value="GH"/>
</dbReference>
<dbReference type="PANTHER" id="PTHR12631:SF10">
    <property type="entry name" value="BETA-XYLOSIDASE-LIKE PROTEIN-RELATED"/>
    <property type="match status" value="1"/>
</dbReference>
<keyword evidence="2 3" id="KW-0326">Glycosidase</keyword>
<sequence length="642" mass="71094">MMRLFPLIFLTVFILITIGLLPPATPTVQAAPLAARQPGLPPSLFGLNMYITGRERSEAEAAQLVRLAGPIGARWTREEICWACWGREVRNDFYDRRIAMLAEAGIGIIGMLLTTPEQYRDPACVAHARRVNEPEYWCAPTDMDAFARWVGQVVERYDGDGYQDAPGSPRIAAWEIWNEPDMDGTWLPKADPVAYAEMLRKASAAIRAADPTAIVLVGGVYVFDAVGEKGFLDRVVDLAGWDSFDVLSIHPWLIDHAPDNPALINPRERFDVTIPGRLELAKRWVAARGGGKPIWITEVGWSTCGSACAPQFAKNGEEQANYMVRTFVLAAAAGIEHVSYFQLSDKFKGGQQPWGPAAILNDDLSPKPAYQAYGTMVSQLQFARYQGTGSLHRQGILANHRFTLPDGGVVDVLWTISGQRAIDFPLAAGLSATLVERDGRLRELGGGTARLTVSERPLYIRQVPGGSRSFAETGQSIRGSFLRTWERGGGLAIYGLPITPERLERGSDGVERIVQWFERTRFESHPQYRSPNDVLIGLVGVEYLARQGLDWRSLPTVDGAPAGCRYFPETRHSLCPPFRAYWERNGGLATFGFPISEPTNETVENGRTLSVQYFERARFEDHPDLAPANRVQLSRLGIRLAP</sequence>
<feature type="domain" description="Glycoside hydrolase family 5" evidence="4">
    <location>
        <begin position="169"/>
        <end position="314"/>
    </location>
</feature>
<dbReference type="SUPFAM" id="SSF51445">
    <property type="entry name" value="(Trans)glycosidases"/>
    <property type="match status" value="1"/>
</dbReference>
<proteinExistence type="inferred from homology"/>
<reference evidence="5 6" key="1">
    <citation type="submission" date="2016-05" db="EMBL/GenBank/DDBJ databases">
        <authorList>
            <person name="Lavstsen T."/>
            <person name="Jespersen J.S."/>
        </authorList>
    </citation>
    <scope>NUCLEOTIDE SEQUENCE [LARGE SCALE GENOMIC DNA]</scope>
    <source>
        <strain evidence="5 6">B7-9</strain>
    </source>
</reference>
<evidence type="ECO:0000259" key="4">
    <source>
        <dbReference type="Pfam" id="PF00150"/>
    </source>
</evidence>
<keyword evidence="6" id="KW-1185">Reference proteome</keyword>
<dbReference type="InterPro" id="IPR001547">
    <property type="entry name" value="Glyco_hydro_5"/>
</dbReference>
<protein>
    <recommendedName>
        <fullName evidence="4">Glycoside hydrolase family 5 domain-containing protein</fullName>
    </recommendedName>
</protein>
<dbReference type="AlphaFoldDB" id="A0A2H3L8A7"/>
<evidence type="ECO:0000313" key="6">
    <source>
        <dbReference type="Proteomes" id="UP000220922"/>
    </source>
</evidence>
<organism evidence="5 6">
    <name type="scientific">Candidatus Chloroploca asiatica</name>
    <dbReference type="NCBI Taxonomy" id="1506545"/>
    <lineage>
        <taxon>Bacteria</taxon>
        <taxon>Bacillati</taxon>
        <taxon>Chloroflexota</taxon>
        <taxon>Chloroflexia</taxon>
        <taxon>Chloroflexales</taxon>
        <taxon>Chloroflexineae</taxon>
        <taxon>Oscillochloridaceae</taxon>
        <taxon>Candidatus Chloroploca</taxon>
    </lineage>
</organism>
<accession>A0A2H3L8A7</accession>
<dbReference type="GO" id="GO:0004553">
    <property type="term" value="F:hydrolase activity, hydrolyzing O-glycosyl compounds"/>
    <property type="evidence" value="ECO:0007669"/>
    <property type="project" value="InterPro"/>
</dbReference>
<gene>
    <name evidence="5" type="ORF">A9Q02_15120</name>
</gene>
<keyword evidence="1 3" id="KW-0378">Hydrolase</keyword>
<evidence type="ECO:0000256" key="2">
    <source>
        <dbReference type="ARBA" id="ARBA00023295"/>
    </source>
</evidence>